<gene>
    <name evidence="5" type="primary">xerD_11</name>
    <name evidence="9" type="ORF">B5F32_19090</name>
    <name evidence="5" type="ORF">ERS852429_02913</name>
    <name evidence="7" type="ORF">GKD68_19045</name>
    <name evidence="8" type="ORF">GKD70_14645</name>
    <name evidence="6" type="ORF">LI194_09440</name>
</gene>
<dbReference type="EMBL" id="WKNE01000022">
    <property type="protein sequence ID" value="MRZ56798.1"/>
    <property type="molecule type" value="Genomic_DNA"/>
</dbReference>
<dbReference type="SUPFAM" id="SSF56349">
    <property type="entry name" value="DNA breaking-rejoining enzymes"/>
    <property type="match status" value="1"/>
</dbReference>
<reference evidence="11" key="2">
    <citation type="submission" date="2017-04" db="EMBL/GenBank/DDBJ databases">
        <title>Function of individual gut microbiota members based on whole genome sequencing of pure cultures obtained from chicken caecum.</title>
        <authorList>
            <person name="Medvecky M."/>
            <person name="Cejkova D."/>
            <person name="Polansky O."/>
            <person name="Karasova D."/>
            <person name="Kubasova T."/>
            <person name="Cizek A."/>
            <person name="Rychlik I."/>
        </authorList>
    </citation>
    <scope>NUCLEOTIDE SEQUENCE [LARGE SCALE GENOMIC DNA]</scope>
    <source>
        <strain evidence="11">An199</strain>
    </source>
</reference>
<dbReference type="Pfam" id="PF13102">
    <property type="entry name" value="Phage_int_SAM_5"/>
    <property type="match status" value="1"/>
</dbReference>
<evidence type="ECO:0000313" key="9">
    <source>
        <dbReference type="EMBL" id="OUP14822.1"/>
    </source>
</evidence>
<sequence length="310" mass="35511">MDEKGFVEGVRRYMSQLREEKRYSSAKSYQDALNSFIKYSGTENISYSDINKANLHRYEAYLLEKGCMCNTVSTYMRRIRCVYNKAIEDGDAEYIPGLFQGVFTGVESKRKKSLSLENQHKLMTVKVESEVLRETQLVVCLLFQYAGMSFVDFAHLKERNIKNGILDYNRQKTGTPMRLEILDTAELMRKELMGDKRPASGYLFPFLSGTKTGYEAYLEYNAALSRFNRNLKALKKAAGIASDVTSYTIRHSFAMALKEQNVPIEMISELLGHKSIKTTQIYLRSFSLEKMTEVNSTCFGCVYNYVSKVG</sequence>
<dbReference type="InterPro" id="IPR013762">
    <property type="entry name" value="Integrase-like_cat_sf"/>
</dbReference>
<evidence type="ECO:0000313" key="13">
    <source>
        <dbReference type="Proteomes" id="UP000441609"/>
    </source>
</evidence>
<evidence type="ECO:0000313" key="10">
    <source>
        <dbReference type="Proteomes" id="UP000095591"/>
    </source>
</evidence>
<dbReference type="RefSeq" id="WP_005855471.1">
    <property type="nucleotide sequence ID" value="NZ_BQOC01000001.1"/>
</dbReference>
<evidence type="ECO:0000313" key="6">
    <source>
        <dbReference type="EMBL" id="MCB6518016.1"/>
    </source>
</evidence>
<evidence type="ECO:0000259" key="4">
    <source>
        <dbReference type="PROSITE" id="PS51898"/>
    </source>
</evidence>
<dbReference type="Proteomes" id="UP000195950">
    <property type="component" value="Unassembled WGS sequence"/>
</dbReference>
<dbReference type="PROSITE" id="PS51898">
    <property type="entry name" value="TYR_RECOMBINASE"/>
    <property type="match status" value="1"/>
</dbReference>
<dbReference type="EMBL" id="CYXP01000007">
    <property type="protein sequence ID" value="CUN25280.1"/>
    <property type="molecule type" value="Genomic_DNA"/>
</dbReference>
<dbReference type="Pfam" id="PF00589">
    <property type="entry name" value="Phage_integrase"/>
    <property type="match status" value="1"/>
</dbReference>
<dbReference type="PANTHER" id="PTHR30349:SF64">
    <property type="entry name" value="PROPHAGE INTEGRASE INTD-RELATED"/>
    <property type="match status" value="1"/>
</dbReference>
<dbReference type="InterPro" id="IPR050090">
    <property type="entry name" value="Tyrosine_recombinase_XerCD"/>
</dbReference>
<reference evidence="9" key="3">
    <citation type="journal article" date="2018" name="BMC Genomics">
        <title>Whole genome sequencing and function prediction of 133 gut anaerobes isolated from chicken caecum in pure cultures.</title>
        <authorList>
            <person name="Medvecky M."/>
            <person name="Cejkova D."/>
            <person name="Polansky O."/>
            <person name="Karasova D."/>
            <person name="Kubasova T."/>
            <person name="Cizek A."/>
            <person name="Rychlik I."/>
        </authorList>
    </citation>
    <scope>NUCLEOTIDE SEQUENCE</scope>
    <source>
        <strain evidence="9">An199</strain>
    </source>
</reference>
<keyword evidence="2" id="KW-0238">DNA-binding</keyword>
<dbReference type="OrthoDB" id="1038944at2"/>
<dbReference type="InterPro" id="IPR011010">
    <property type="entry name" value="DNA_brk_join_enz"/>
</dbReference>
<organism evidence="5 10">
    <name type="scientific">Parabacteroides distasonis</name>
    <dbReference type="NCBI Taxonomy" id="823"/>
    <lineage>
        <taxon>Bacteria</taxon>
        <taxon>Pseudomonadati</taxon>
        <taxon>Bacteroidota</taxon>
        <taxon>Bacteroidia</taxon>
        <taxon>Bacteroidales</taxon>
        <taxon>Tannerellaceae</taxon>
        <taxon>Parabacteroides</taxon>
    </lineage>
</organism>
<dbReference type="Gene3D" id="1.10.150.130">
    <property type="match status" value="1"/>
</dbReference>
<reference evidence="5 10" key="1">
    <citation type="submission" date="2015-09" db="EMBL/GenBank/DDBJ databases">
        <authorList>
            <consortium name="Pathogen Informatics"/>
        </authorList>
    </citation>
    <scope>NUCLEOTIDE SEQUENCE [LARGE SCALE GENOMIC DNA]</scope>
    <source>
        <strain evidence="5 10">2789STDY5608872</strain>
    </source>
</reference>
<protein>
    <submittedName>
        <fullName evidence="6 9">Integrase</fullName>
    </submittedName>
    <submittedName>
        <fullName evidence="5">Tyrosine recombinase XerD</fullName>
    </submittedName>
    <submittedName>
        <fullName evidence="7">Tyrosine-type recombinase/integrase</fullName>
    </submittedName>
</protein>
<evidence type="ECO:0000256" key="1">
    <source>
        <dbReference type="ARBA" id="ARBA00008857"/>
    </source>
</evidence>
<dbReference type="Proteomes" id="UP000095591">
    <property type="component" value="Unassembled WGS sequence"/>
</dbReference>
<reference evidence="6" key="5">
    <citation type="submission" date="2021-10" db="EMBL/GenBank/DDBJ databases">
        <title>Collection of gut derived symbiotic bacterial strains cultured from healthy donors.</title>
        <authorList>
            <person name="Lin H."/>
            <person name="Littmann E."/>
            <person name="Kohout C."/>
            <person name="Pamer E.G."/>
        </authorList>
    </citation>
    <scope>NUCLEOTIDE SEQUENCE</scope>
    <source>
        <strain evidence="6">DFI.2.94</strain>
    </source>
</reference>
<dbReference type="EMBL" id="WKMO01000013">
    <property type="protein sequence ID" value="MSB74504.1"/>
    <property type="molecule type" value="Genomic_DNA"/>
</dbReference>
<name>A0A173VEV2_PARDI</name>
<dbReference type="Proteomes" id="UP000432516">
    <property type="component" value="Unassembled WGS sequence"/>
</dbReference>
<dbReference type="InterPro" id="IPR002104">
    <property type="entry name" value="Integrase_catalytic"/>
</dbReference>
<dbReference type="EMBL" id="NFJX01000026">
    <property type="protein sequence ID" value="OUP14822.1"/>
    <property type="molecule type" value="Genomic_DNA"/>
</dbReference>
<dbReference type="Proteomes" id="UP001198806">
    <property type="component" value="Unassembled WGS sequence"/>
</dbReference>
<evidence type="ECO:0000313" key="7">
    <source>
        <dbReference type="EMBL" id="MRZ56798.1"/>
    </source>
</evidence>
<dbReference type="EMBL" id="JAJCNI010000009">
    <property type="protein sequence ID" value="MCB6518016.1"/>
    <property type="molecule type" value="Genomic_DNA"/>
</dbReference>
<dbReference type="CDD" id="cd01185">
    <property type="entry name" value="INTN1_C_like"/>
    <property type="match status" value="1"/>
</dbReference>
<dbReference type="PANTHER" id="PTHR30349">
    <property type="entry name" value="PHAGE INTEGRASE-RELATED"/>
    <property type="match status" value="1"/>
</dbReference>
<evidence type="ECO:0000313" key="12">
    <source>
        <dbReference type="Proteomes" id="UP000432516"/>
    </source>
</evidence>
<dbReference type="InterPro" id="IPR025269">
    <property type="entry name" value="SAM-like_dom"/>
</dbReference>
<dbReference type="Gene3D" id="1.10.443.10">
    <property type="entry name" value="Intergrase catalytic core"/>
    <property type="match status" value="1"/>
</dbReference>
<dbReference type="GO" id="GO:0003677">
    <property type="term" value="F:DNA binding"/>
    <property type="evidence" value="ECO:0007669"/>
    <property type="project" value="UniProtKB-KW"/>
</dbReference>
<dbReference type="GO" id="GO:0015074">
    <property type="term" value="P:DNA integration"/>
    <property type="evidence" value="ECO:0007669"/>
    <property type="project" value="InterPro"/>
</dbReference>
<dbReference type="AlphaFoldDB" id="A0A173VEV2"/>
<keyword evidence="3" id="KW-0233">DNA recombination</keyword>
<evidence type="ECO:0000256" key="2">
    <source>
        <dbReference type="ARBA" id="ARBA00023125"/>
    </source>
</evidence>
<proteinExistence type="inferred from homology"/>
<dbReference type="Proteomes" id="UP000441609">
    <property type="component" value="Unassembled WGS sequence"/>
</dbReference>
<dbReference type="GO" id="GO:0006310">
    <property type="term" value="P:DNA recombination"/>
    <property type="evidence" value="ECO:0007669"/>
    <property type="project" value="UniProtKB-KW"/>
</dbReference>
<evidence type="ECO:0000256" key="3">
    <source>
        <dbReference type="ARBA" id="ARBA00023172"/>
    </source>
</evidence>
<evidence type="ECO:0000313" key="11">
    <source>
        <dbReference type="Proteomes" id="UP000195950"/>
    </source>
</evidence>
<accession>A0A173VEV2</accession>
<feature type="domain" description="Tyr recombinase" evidence="4">
    <location>
        <begin position="109"/>
        <end position="296"/>
    </location>
</feature>
<reference evidence="12 13" key="4">
    <citation type="journal article" date="2019" name="Nat. Med.">
        <title>A library of human gut bacterial isolates paired with longitudinal multiomics data enables mechanistic microbiome research.</title>
        <authorList>
            <person name="Poyet M."/>
            <person name="Groussin M."/>
            <person name="Gibbons S.M."/>
            <person name="Avila-Pacheco J."/>
            <person name="Jiang X."/>
            <person name="Kearney S.M."/>
            <person name="Perrotta A.R."/>
            <person name="Berdy B."/>
            <person name="Zhao S."/>
            <person name="Lieberman T.D."/>
            <person name="Swanson P.K."/>
            <person name="Smith M."/>
            <person name="Roesemann S."/>
            <person name="Alexander J.E."/>
            <person name="Rich S.A."/>
            <person name="Livny J."/>
            <person name="Vlamakis H."/>
            <person name="Clish C."/>
            <person name="Bullock K."/>
            <person name="Deik A."/>
            <person name="Scott J."/>
            <person name="Pierce K.A."/>
            <person name="Xavier R.J."/>
            <person name="Alm E.J."/>
        </authorList>
    </citation>
    <scope>NUCLEOTIDE SEQUENCE [LARGE SCALE GENOMIC DNA]</scope>
    <source>
        <strain evidence="7 12">BIOML-A2</strain>
        <strain evidence="8 13">BIOML-A20</strain>
    </source>
</reference>
<evidence type="ECO:0000313" key="5">
    <source>
        <dbReference type="EMBL" id="CUN25280.1"/>
    </source>
</evidence>
<dbReference type="InterPro" id="IPR010998">
    <property type="entry name" value="Integrase_recombinase_N"/>
</dbReference>
<evidence type="ECO:0000313" key="8">
    <source>
        <dbReference type="EMBL" id="MSB74504.1"/>
    </source>
</evidence>
<comment type="similarity">
    <text evidence="1">Belongs to the 'phage' integrase family.</text>
</comment>